<proteinExistence type="predicted"/>
<feature type="compositionally biased region" description="Basic residues" evidence="1">
    <location>
        <begin position="368"/>
        <end position="391"/>
    </location>
</feature>
<dbReference type="Gene3D" id="3.40.710.10">
    <property type="entry name" value="DD-peptidase/beta-lactamase superfamily"/>
    <property type="match status" value="1"/>
</dbReference>
<name>A0A9P1BPA0_9DINO</name>
<evidence type="ECO:0000256" key="1">
    <source>
        <dbReference type="SAM" id="MobiDB-lite"/>
    </source>
</evidence>
<evidence type="ECO:0000313" key="5">
    <source>
        <dbReference type="Proteomes" id="UP001152797"/>
    </source>
</evidence>
<evidence type="ECO:0000313" key="3">
    <source>
        <dbReference type="EMBL" id="CAI3976963.1"/>
    </source>
</evidence>
<dbReference type="InterPro" id="IPR050789">
    <property type="entry name" value="Diverse_Enzym_Activities"/>
</dbReference>
<feature type="region of interest" description="Disordered" evidence="1">
    <location>
        <begin position="367"/>
        <end position="391"/>
    </location>
</feature>
<organism evidence="3">
    <name type="scientific">Cladocopium goreaui</name>
    <dbReference type="NCBI Taxonomy" id="2562237"/>
    <lineage>
        <taxon>Eukaryota</taxon>
        <taxon>Sar</taxon>
        <taxon>Alveolata</taxon>
        <taxon>Dinophyceae</taxon>
        <taxon>Suessiales</taxon>
        <taxon>Symbiodiniaceae</taxon>
        <taxon>Cladocopium</taxon>
    </lineage>
</organism>
<dbReference type="Pfam" id="PF00144">
    <property type="entry name" value="Beta-lactamase"/>
    <property type="match status" value="1"/>
</dbReference>
<dbReference type="InterPro" id="IPR001466">
    <property type="entry name" value="Beta-lactam-related"/>
</dbReference>
<reference evidence="3" key="1">
    <citation type="submission" date="2022-10" db="EMBL/GenBank/DDBJ databases">
        <authorList>
            <person name="Chen Y."/>
            <person name="Dougan E. K."/>
            <person name="Chan C."/>
            <person name="Rhodes N."/>
            <person name="Thang M."/>
        </authorList>
    </citation>
    <scope>NUCLEOTIDE SEQUENCE</scope>
</reference>
<dbReference type="EMBL" id="CAMXCT030000309">
    <property type="protein sequence ID" value="CAL4764275.1"/>
    <property type="molecule type" value="Genomic_DNA"/>
</dbReference>
<dbReference type="EMBL" id="CAMXCT010000309">
    <property type="protein sequence ID" value="CAI3976963.1"/>
    <property type="molecule type" value="Genomic_DNA"/>
</dbReference>
<dbReference type="AlphaFoldDB" id="A0A9P1BPA0"/>
<reference evidence="4 5" key="2">
    <citation type="submission" date="2024-05" db="EMBL/GenBank/DDBJ databases">
        <authorList>
            <person name="Chen Y."/>
            <person name="Shah S."/>
            <person name="Dougan E. K."/>
            <person name="Thang M."/>
            <person name="Chan C."/>
        </authorList>
    </citation>
    <scope>NUCLEOTIDE SEQUENCE [LARGE SCALE GENOMIC DNA]</scope>
</reference>
<dbReference type="PANTHER" id="PTHR43283">
    <property type="entry name" value="BETA-LACTAMASE-RELATED"/>
    <property type="match status" value="1"/>
</dbReference>
<dbReference type="OrthoDB" id="5946976at2759"/>
<keyword evidence="5" id="KW-1185">Reference proteome</keyword>
<feature type="domain" description="Beta-lactamase-related" evidence="2">
    <location>
        <begin position="2"/>
        <end position="343"/>
    </location>
</feature>
<protein>
    <submittedName>
        <fullName evidence="4">Uncharacterized protein MT1414</fullName>
    </submittedName>
</protein>
<dbReference type="Proteomes" id="UP001152797">
    <property type="component" value="Unassembled WGS sequence"/>
</dbReference>
<sequence length="391" mass="44610">MGMADVEHSTPFTFNTFCRMYCATKPFIATAVMRFVEEGRATLDDRLSDYIPEFATTKVKVEKTQELVEPKRPILLRHLLCHLSGIGYAPEVGEPIEDDITQAYWDLQHDVQRKKIKSLTAFTRALAKIPLCDHPGNEYIYGFSFDVLGRVLEVIGGKSLDKVLNEKVFQPLKMQETKWALNRGELPRLAACYAHRDTWKKIYSHRKPVKPVRPNLVRIDGEAQKDSHWLQGQQCSLMSGGGFMGYLYGGLVSTVLDTGKFVQMLMKKGVMMNGKRFLKASTVAQMEKNRIRKGDKVNFLGNIGTYRHGHEYGMGGAACTYWSIDREDETAAVWFTQHVDMPEVEEMKGVHHKKADLWAMLHKAVKETRRRSQKRRSNGVIPVKKKGKRAK</sequence>
<dbReference type="EMBL" id="CAMXCT020000309">
    <property type="protein sequence ID" value="CAL1130338.1"/>
    <property type="molecule type" value="Genomic_DNA"/>
</dbReference>
<evidence type="ECO:0000259" key="2">
    <source>
        <dbReference type="Pfam" id="PF00144"/>
    </source>
</evidence>
<dbReference type="InterPro" id="IPR012338">
    <property type="entry name" value="Beta-lactam/transpept-like"/>
</dbReference>
<accession>A0A9P1BPA0</accession>
<gene>
    <name evidence="3" type="ORF">C1SCF055_LOCUS5143</name>
</gene>
<comment type="caution">
    <text evidence="3">The sequence shown here is derived from an EMBL/GenBank/DDBJ whole genome shotgun (WGS) entry which is preliminary data.</text>
</comment>
<dbReference type="SUPFAM" id="SSF56601">
    <property type="entry name" value="beta-lactamase/transpeptidase-like"/>
    <property type="match status" value="1"/>
</dbReference>
<dbReference type="PANTHER" id="PTHR43283:SF3">
    <property type="entry name" value="BETA-LACTAMASE FAMILY PROTEIN (AFU_ORTHOLOGUE AFUA_5G07500)"/>
    <property type="match status" value="1"/>
</dbReference>
<evidence type="ECO:0000313" key="4">
    <source>
        <dbReference type="EMBL" id="CAL4764275.1"/>
    </source>
</evidence>